<evidence type="ECO:0000256" key="5">
    <source>
        <dbReference type="ARBA" id="ARBA00022692"/>
    </source>
</evidence>
<evidence type="ECO:0000259" key="12">
    <source>
        <dbReference type="Pfam" id="PF13609"/>
    </source>
</evidence>
<evidence type="ECO:0000256" key="9">
    <source>
        <dbReference type="ARBA" id="ARBA00023136"/>
    </source>
</evidence>
<keyword evidence="7" id="KW-0406">Ion transport</keyword>
<evidence type="ECO:0000256" key="6">
    <source>
        <dbReference type="ARBA" id="ARBA00022729"/>
    </source>
</evidence>
<evidence type="ECO:0000256" key="2">
    <source>
        <dbReference type="ARBA" id="ARBA00011233"/>
    </source>
</evidence>
<evidence type="ECO:0000256" key="10">
    <source>
        <dbReference type="ARBA" id="ARBA00023237"/>
    </source>
</evidence>
<keyword evidence="3" id="KW-0813">Transport</keyword>
<comment type="subcellular location">
    <subcellularLocation>
        <location evidence="1">Cell outer membrane</location>
        <topology evidence="1">Multi-pass membrane protein</topology>
    </subcellularLocation>
</comment>
<dbReference type="Proteomes" id="UP000065521">
    <property type="component" value="Unassembled WGS sequence"/>
</dbReference>
<dbReference type="GO" id="GO:0046930">
    <property type="term" value="C:pore complex"/>
    <property type="evidence" value="ECO:0007669"/>
    <property type="project" value="UniProtKB-KW"/>
</dbReference>
<proteinExistence type="predicted"/>
<keyword evidence="9" id="KW-0472">Membrane</keyword>
<feature type="chain" id="PRO_5007175235" evidence="11">
    <location>
        <begin position="22"/>
        <end position="374"/>
    </location>
</feature>
<keyword evidence="5" id="KW-0812">Transmembrane</keyword>
<dbReference type="PANTHER" id="PTHR34501">
    <property type="entry name" value="PROTEIN YDDL-RELATED"/>
    <property type="match status" value="1"/>
</dbReference>
<name>A0A124LA05_9BURK</name>
<feature type="signal peptide" evidence="11">
    <location>
        <begin position="1"/>
        <end position="21"/>
    </location>
</feature>
<organism evidence="13 14">
    <name type="scientific">Burkholderia ubonensis</name>
    <dbReference type="NCBI Taxonomy" id="101571"/>
    <lineage>
        <taxon>Bacteria</taxon>
        <taxon>Pseudomonadati</taxon>
        <taxon>Pseudomonadota</taxon>
        <taxon>Betaproteobacteria</taxon>
        <taxon>Burkholderiales</taxon>
        <taxon>Burkholderiaceae</taxon>
        <taxon>Burkholderia</taxon>
        <taxon>Burkholderia cepacia complex</taxon>
    </lineage>
</organism>
<dbReference type="EMBL" id="LOTN01000036">
    <property type="protein sequence ID" value="KUZ88921.1"/>
    <property type="molecule type" value="Genomic_DNA"/>
</dbReference>
<dbReference type="SUPFAM" id="SSF56935">
    <property type="entry name" value="Porins"/>
    <property type="match status" value="1"/>
</dbReference>
<evidence type="ECO:0000313" key="14">
    <source>
        <dbReference type="Proteomes" id="UP000065521"/>
    </source>
</evidence>
<dbReference type="CDD" id="cd00342">
    <property type="entry name" value="gram_neg_porins"/>
    <property type="match status" value="1"/>
</dbReference>
<evidence type="ECO:0000256" key="7">
    <source>
        <dbReference type="ARBA" id="ARBA00023065"/>
    </source>
</evidence>
<dbReference type="RefSeq" id="WP_059634573.1">
    <property type="nucleotide sequence ID" value="NZ_JBGRUR010000002.1"/>
</dbReference>
<feature type="domain" description="Porin" evidence="12">
    <location>
        <begin position="9"/>
        <end position="344"/>
    </location>
</feature>
<evidence type="ECO:0000256" key="1">
    <source>
        <dbReference type="ARBA" id="ARBA00004571"/>
    </source>
</evidence>
<evidence type="ECO:0000313" key="13">
    <source>
        <dbReference type="EMBL" id="KUZ88921.1"/>
    </source>
</evidence>
<keyword evidence="4" id="KW-1134">Transmembrane beta strand</keyword>
<keyword evidence="10" id="KW-0998">Cell outer membrane</keyword>
<gene>
    <name evidence="13" type="ORF">WI38_18725</name>
</gene>
<evidence type="ECO:0000256" key="3">
    <source>
        <dbReference type="ARBA" id="ARBA00022448"/>
    </source>
</evidence>
<dbReference type="Pfam" id="PF13609">
    <property type="entry name" value="Porin_4"/>
    <property type="match status" value="1"/>
</dbReference>
<comment type="subunit">
    <text evidence="2">Homotrimer.</text>
</comment>
<dbReference type="PRINTS" id="PR00184">
    <property type="entry name" value="NEISSPPORIN"/>
</dbReference>
<dbReference type="GO" id="GO:0015288">
    <property type="term" value="F:porin activity"/>
    <property type="evidence" value="ECO:0007669"/>
    <property type="project" value="UniProtKB-KW"/>
</dbReference>
<accession>A0A124LA05</accession>
<dbReference type="Gene3D" id="2.40.160.10">
    <property type="entry name" value="Porin"/>
    <property type="match status" value="1"/>
</dbReference>
<dbReference type="PANTHER" id="PTHR34501:SF9">
    <property type="entry name" value="MAJOR OUTER MEMBRANE PROTEIN P.IA"/>
    <property type="match status" value="1"/>
</dbReference>
<dbReference type="InterPro" id="IPR001702">
    <property type="entry name" value="Porin_Gram-ve"/>
</dbReference>
<dbReference type="AlphaFoldDB" id="A0A124LA05"/>
<dbReference type="InterPro" id="IPR033900">
    <property type="entry name" value="Gram_neg_porin_domain"/>
</dbReference>
<dbReference type="PRINTS" id="PR00182">
    <property type="entry name" value="ECOLNEIPORIN"/>
</dbReference>
<keyword evidence="8" id="KW-0626">Porin</keyword>
<evidence type="ECO:0000256" key="8">
    <source>
        <dbReference type="ARBA" id="ARBA00023114"/>
    </source>
</evidence>
<evidence type="ECO:0000256" key="11">
    <source>
        <dbReference type="SAM" id="SignalP"/>
    </source>
</evidence>
<comment type="caution">
    <text evidence="13">The sequence shown here is derived from an EMBL/GenBank/DDBJ whole genome shotgun (WGS) entry which is preliminary data.</text>
</comment>
<dbReference type="InterPro" id="IPR050298">
    <property type="entry name" value="Gram-neg_bact_OMP"/>
</dbReference>
<dbReference type="GO" id="GO:0009279">
    <property type="term" value="C:cell outer membrane"/>
    <property type="evidence" value="ECO:0007669"/>
    <property type="project" value="UniProtKB-SubCell"/>
</dbReference>
<protein>
    <submittedName>
        <fullName evidence="13">Porin</fullName>
    </submittedName>
</protein>
<keyword evidence="6 11" id="KW-0732">Signal</keyword>
<dbReference type="GO" id="GO:0034220">
    <property type="term" value="P:monoatomic ion transmembrane transport"/>
    <property type="evidence" value="ECO:0007669"/>
    <property type="project" value="InterPro"/>
</dbReference>
<evidence type="ECO:0000256" key="4">
    <source>
        <dbReference type="ARBA" id="ARBA00022452"/>
    </source>
</evidence>
<dbReference type="InterPro" id="IPR002299">
    <property type="entry name" value="Porin_Neis"/>
</dbReference>
<reference evidence="13 14" key="1">
    <citation type="submission" date="2015-11" db="EMBL/GenBank/DDBJ databases">
        <title>Expanding the genomic diversity of Burkholderia species for the development of highly accurate diagnostics.</title>
        <authorList>
            <person name="Sahl J."/>
            <person name="Keim P."/>
            <person name="Wagner D."/>
        </authorList>
    </citation>
    <scope>NUCLEOTIDE SEQUENCE [LARGE SCALE GENOMIC DNA]</scope>
    <source>
        <strain evidence="13 14">RF32-BP4</strain>
    </source>
</reference>
<dbReference type="InterPro" id="IPR023614">
    <property type="entry name" value="Porin_dom_sf"/>
</dbReference>
<sequence>MNVLKAAVAAAVAAWACHAPAARAQSSVTLYGEIDSGLTYVTNEGGSHNLKMDDGVMFGNRWGLKGSEDLGGGVKAIFTLEGGYRLGTGQLGQGGLAFGRQAFVGLSSDYGTITFGRQYDSICDFLTQFAVGLNGTGYGTHQGDYDRLAGERLDNAVKFMSVDYSGFSFGGLYSFSNRPGNVHDGSAYTFGAQYARGAFKIGVAYAALFKPTLDPYAATGLSSFLGQTTATVDPATGVRTDVAPSLVVESSKVAGIGASYAATKSLTLYADVTHNAIAGFGRRSSFNVYEGGLRYEIAPTWTFYGSYQRDTFEQHAWNQFTAGLWYALSKQTSLYLGGEYLRASAGVDPVVGYSFAPSTSNQQTVVRLGMFHFF</sequence>